<keyword evidence="1" id="KW-0472">Membrane</keyword>
<dbReference type="SUPFAM" id="SSF101307">
    <property type="entry name" value="YutG-like"/>
    <property type="match status" value="1"/>
</dbReference>
<dbReference type="InterPro" id="IPR036681">
    <property type="entry name" value="PgpA-like_sf"/>
</dbReference>
<feature type="domain" description="YutG/PgpA" evidence="2">
    <location>
        <begin position="5"/>
        <end position="164"/>
    </location>
</feature>
<organism evidence="3 4">
    <name type="scientific">Campylobacter gracilis RM3268</name>
    <dbReference type="NCBI Taxonomy" id="553220"/>
    <lineage>
        <taxon>Bacteria</taxon>
        <taxon>Pseudomonadati</taxon>
        <taxon>Campylobacterota</taxon>
        <taxon>Epsilonproteobacteria</taxon>
        <taxon>Campylobacterales</taxon>
        <taxon>Campylobacteraceae</taxon>
        <taxon>Campylobacter</taxon>
    </lineage>
</organism>
<sequence length="178" mass="18875">MDKIFVTFFGAGLLKPAPGTWGSIAGWIVGLAILMLAGEVTLFLCAGLVFFVSLKIVGDYERRVGAHDNSEIVIDEVVGVWIAMCVAAPAGEIFSLPLRELIAGFESSRISIVAMILALLFFRAFDIRKPSIIGRVDRDVKGGLGVMLDDMLAGFFAGLGVLIVISLGVKLGAAGLIF</sequence>
<dbReference type="EC" id="3.1.3.27" evidence="3"/>
<evidence type="ECO:0000313" key="3">
    <source>
        <dbReference type="EMBL" id="EEV17727.1"/>
    </source>
</evidence>
<dbReference type="OrthoDB" id="9804091at2"/>
<keyword evidence="1" id="KW-0812">Transmembrane</keyword>
<feature type="transmembrane region" description="Helical" evidence="1">
    <location>
        <begin position="146"/>
        <end position="169"/>
    </location>
</feature>
<accession>C8PHW3</accession>
<keyword evidence="1" id="KW-1133">Transmembrane helix</keyword>
<dbReference type="AlphaFoldDB" id="C8PHW3"/>
<dbReference type="GO" id="GO:0006655">
    <property type="term" value="P:phosphatidylglycerol biosynthetic process"/>
    <property type="evidence" value="ECO:0007669"/>
    <property type="project" value="UniProtKB-UniPathway"/>
</dbReference>
<protein>
    <submittedName>
        <fullName evidence="3">Phosphatidylglycerophosphatase A</fullName>
        <ecNumber evidence="3">3.1.3.27</ecNumber>
    </submittedName>
</protein>
<dbReference type="InterPro" id="IPR007686">
    <property type="entry name" value="YutG/PgpA"/>
</dbReference>
<dbReference type="eggNOG" id="COG1267">
    <property type="taxonomic scope" value="Bacteria"/>
</dbReference>
<name>C8PHW3_9BACT</name>
<dbReference type="Pfam" id="PF04608">
    <property type="entry name" value="PgpA"/>
    <property type="match status" value="1"/>
</dbReference>
<reference evidence="3 4" key="1">
    <citation type="submission" date="2009-07" db="EMBL/GenBank/DDBJ databases">
        <authorList>
            <person name="Madupu R."/>
            <person name="Sebastian Y."/>
            <person name="Durkin A.S."/>
            <person name="Torralba M."/>
            <person name="Methe B."/>
            <person name="Sutton G.G."/>
            <person name="Strausberg R.L."/>
            <person name="Nelson K.E."/>
        </authorList>
    </citation>
    <scope>NUCLEOTIDE SEQUENCE [LARGE SCALE GENOMIC DNA]</scope>
    <source>
        <strain evidence="3 4">RM3268</strain>
    </source>
</reference>
<dbReference type="PANTHER" id="PTHR36305:SF1">
    <property type="entry name" value="PHOSPHATIDYLGLYCEROPHOSPHATASE A"/>
    <property type="match status" value="1"/>
</dbReference>
<dbReference type="CDD" id="cd06971">
    <property type="entry name" value="PgpA"/>
    <property type="match status" value="1"/>
</dbReference>
<dbReference type="STRING" id="824.CGRAC_1796"/>
<dbReference type="PIRSF" id="PIRSF006162">
    <property type="entry name" value="PgpA"/>
    <property type="match status" value="1"/>
</dbReference>
<evidence type="ECO:0000256" key="1">
    <source>
        <dbReference type="SAM" id="Phobius"/>
    </source>
</evidence>
<dbReference type="Proteomes" id="UP000005709">
    <property type="component" value="Unassembled WGS sequence"/>
</dbReference>
<proteinExistence type="predicted"/>
<dbReference type="RefSeq" id="WP_005871322.1">
    <property type="nucleotide sequence ID" value="NZ_ACYG01000024.1"/>
</dbReference>
<dbReference type="UniPathway" id="UPA00084">
    <property type="reaction ID" value="UER00504"/>
</dbReference>
<dbReference type="GO" id="GO:0008962">
    <property type="term" value="F:phosphatidylglycerophosphatase activity"/>
    <property type="evidence" value="ECO:0007669"/>
    <property type="project" value="UniProtKB-EC"/>
</dbReference>
<evidence type="ECO:0000259" key="2">
    <source>
        <dbReference type="Pfam" id="PF04608"/>
    </source>
</evidence>
<evidence type="ECO:0000313" key="4">
    <source>
        <dbReference type="Proteomes" id="UP000005709"/>
    </source>
</evidence>
<gene>
    <name evidence="3" type="primary">pgpA</name>
    <name evidence="3" type="ORF">CAMGR0001_0559</name>
</gene>
<feature type="transmembrane region" description="Helical" evidence="1">
    <location>
        <begin position="108"/>
        <end position="125"/>
    </location>
</feature>
<feature type="transmembrane region" description="Helical" evidence="1">
    <location>
        <begin position="32"/>
        <end position="57"/>
    </location>
</feature>
<dbReference type="InterPro" id="IPR026037">
    <property type="entry name" value="PgpA"/>
</dbReference>
<comment type="caution">
    <text evidence="3">The sequence shown here is derived from an EMBL/GenBank/DDBJ whole genome shotgun (WGS) entry which is preliminary data.</text>
</comment>
<dbReference type="PANTHER" id="PTHR36305">
    <property type="entry name" value="PHOSPHATIDYLGLYCEROPHOSPHATASE A"/>
    <property type="match status" value="1"/>
</dbReference>
<dbReference type="EMBL" id="ACYG01000024">
    <property type="protein sequence ID" value="EEV17727.1"/>
    <property type="molecule type" value="Genomic_DNA"/>
</dbReference>
<keyword evidence="3" id="KW-0378">Hydrolase</keyword>
<keyword evidence="4" id="KW-1185">Reference proteome</keyword>